<gene>
    <name evidence="1" type="primary">cas2e</name>
    <name evidence="1" type="ORF">AB2U05_34330</name>
</gene>
<dbReference type="EMBL" id="CP163445">
    <property type="protein sequence ID" value="XDQ83224.1"/>
    <property type="molecule type" value="Genomic_DNA"/>
</dbReference>
<dbReference type="Pfam" id="PF09707">
    <property type="entry name" value="Cas_Cas2CT1978"/>
    <property type="match status" value="1"/>
</dbReference>
<sequence length="109" mass="11657">MPSMAVIATTAAPDHLRGALSRWTTEVVPGIFVGTLSARVRDELWQAVTDTVGDGAALLVHPAPTEQGYAIRTAGTRRRIPVDFDGLTLIRMTGVPPPSASVKNEQSRH</sequence>
<proteinExistence type="predicted"/>
<evidence type="ECO:0000313" key="1">
    <source>
        <dbReference type="EMBL" id="XDQ83224.1"/>
    </source>
</evidence>
<organism evidence="1">
    <name type="scientific">Streptomyces sp. Y1</name>
    <dbReference type="NCBI Taxonomy" id="3238634"/>
    <lineage>
        <taxon>Bacteria</taxon>
        <taxon>Bacillati</taxon>
        <taxon>Actinomycetota</taxon>
        <taxon>Actinomycetes</taxon>
        <taxon>Kitasatosporales</taxon>
        <taxon>Streptomycetaceae</taxon>
        <taxon>Streptomyces</taxon>
    </lineage>
</organism>
<dbReference type="AlphaFoldDB" id="A0AB39TVU6"/>
<dbReference type="NCBIfam" id="TIGR01873">
    <property type="entry name" value="cas_CT1978"/>
    <property type="match status" value="1"/>
</dbReference>
<accession>A0AB39TVU6</accession>
<dbReference type="CDD" id="cd09755">
    <property type="entry name" value="Cas2_I-E"/>
    <property type="match status" value="1"/>
</dbReference>
<dbReference type="RefSeq" id="WP_369185394.1">
    <property type="nucleotide sequence ID" value="NZ_CP163445.1"/>
</dbReference>
<reference evidence="1" key="1">
    <citation type="submission" date="2024-07" db="EMBL/GenBank/DDBJ databases">
        <authorList>
            <person name="Yu S.T."/>
        </authorList>
    </citation>
    <scope>NUCLEOTIDE SEQUENCE</scope>
    <source>
        <strain evidence="1">Y1</strain>
    </source>
</reference>
<dbReference type="Gene3D" id="3.30.70.240">
    <property type="match status" value="1"/>
</dbReference>
<dbReference type="InterPro" id="IPR010152">
    <property type="entry name" value="CRISPR-assoc_prot_Cas2_sub"/>
</dbReference>
<protein>
    <submittedName>
        <fullName evidence="1">Type I-E CRISPR-associated endoribonuclease Cas2e</fullName>
    </submittedName>
</protein>
<name>A0AB39TVU6_9ACTN</name>